<dbReference type="Proteomes" id="UP000292702">
    <property type="component" value="Unassembled WGS sequence"/>
</dbReference>
<dbReference type="Pfam" id="PF05190">
    <property type="entry name" value="MutS_IV"/>
    <property type="match status" value="1"/>
</dbReference>
<feature type="compositionally biased region" description="Low complexity" evidence="8">
    <location>
        <begin position="292"/>
        <end position="302"/>
    </location>
</feature>
<keyword evidence="11" id="KW-1185">Reference proteome</keyword>
<dbReference type="FunFam" id="3.40.1170.10:FF:000002">
    <property type="entry name" value="DNA mismatch repair protein"/>
    <property type="match status" value="1"/>
</dbReference>
<evidence type="ECO:0000313" key="10">
    <source>
        <dbReference type="EMBL" id="TCD63485.1"/>
    </source>
</evidence>
<comment type="caution">
    <text evidence="10">The sequence shown here is derived from an EMBL/GenBank/DDBJ whole genome shotgun (WGS) entry which is preliminary data.</text>
</comment>
<dbReference type="InterPro" id="IPR017261">
    <property type="entry name" value="DNA_mismatch_repair_MutS/MSH"/>
</dbReference>
<evidence type="ECO:0000256" key="1">
    <source>
        <dbReference type="ARBA" id="ARBA00006271"/>
    </source>
</evidence>
<dbReference type="Gene3D" id="3.40.50.300">
    <property type="entry name" value="P-loop containing nucleotide triphosphate hydrolases"/>
    <property type="match status" value="1"/>
</dbReference>
<reference evidence="10 11" key="1">
    <citation type="submission" date="2018-11" db="EMBL/GenBank/DDBJ databases">
        <title>Genome assembly of Steccherinum ochraceum LE-BIN_3174, the white-rot fungus of the Steccherinaceae family (The Residual Polyporoid clade, Polyporales, Basidiomycota).</title>
        <authorList>
            <person name="Fedorova T.V."/>
            <person name="Glazunova O.A."/>
            <person name="Landesman E.O."/>
            <person name="Moiseenko K.V."/>
            <person name="Psurtseva N.V."/>
            <person name="Savinova O.S."/>
            <person name="Shakhova N.V."/>
            <person name="Tyazhelova T.V."/>
            <person name="Vasina D.V."/>
        </authorList>
    </citation>
    <scope>NUCLEOTIDE SEQUENCE [LARGE SCALE GENOMIC DNA]</scope>
    <source>
        <strain evidence="10 11">LE-BIN_3174</strain>
    </source>
</reference>
<accession>A0A4R0RDB6</accession>
<feature type="non-terminal residue" evidence="10">
    <location>
        <position position="1275"/>
    </location>
</feature>
<dbReference type="Pfam" id="PF05192">
    <property type="entry name" value="MutS_III"/>
    <property type="match status" value="1"/>
</dbReference>
<dbReference type="InterPro" id="IPR016151">
    <property type="entry name" value="DNA_mismatch_repair_MutS_N"/>
</dbReference>
<dbReference type="Pfam" id="PF05188">
    <property type="entry name" value="MutS_II"/>
    <property type="match status" value="1"/>
</dbReference>
<dbReference type="SUPFAM" id="SSF55271">
    <property type="entry name" value="DNA repair protein MutS, domain I"/>
    <property type="match status" value="1"/>
</dbReference>
<dbReference type="GO" id="GO:0030983">
    <property type="term" value="F:mismatched DNA binding"/>
    <property type="evidence" value="ECO:0007669"/>
    <property type="project" value="InterPro"/>
</dbReference>
<proteinExistence type="inferred from homology"/>
<dbReference type="GO" id="GO:0140664">
    <property type="term" value="F:ATP-dependent DNA damage sensor activity"/>
    <property type="evidence" value="ECO:0007669"/>
    <property type="project" value="InterPro"/>
</dbReference>
<dbReference type="GO" id="GO:0005524">
    <property type="term" value="F:ATP binding"/>
    <property type="evidence" value="ECO:0007669"/>
    <property type="project" value="UniProtKB-KW"/>
</dbReference>
<evidence type="ECO:0000256" key="5">
    <source>
        <dbReference type="ARBA" id="ARBA00023125"/>
    </source>
</evidence>
<evidence type="ECO:0000256" key="6">
    <source>
        <dbReference type="RuleBase" id="RU003756"/>
    </source>
</evidence>
<dbReference type="SMART" id="SM00534">
    <property type="entry name" value="MUTSac"/>
    <property type="match status" value="1"/>
</dbReference>
<dbReference type="Gene3D" id="1.10.1420.10">
    <property type="match status" value="2"/>
</dbReference>
<feature type="compositionally biased region" description="Acidic residues" evidence="8">
    <location>
        <begin position="215"/>
        <end position="232"/>
    </location>
</feature>
<comment type="function">
    <text evidence="6">Component of the post-replicative DNA mismatch repair system (MMR).</text>
</comment>
<dbReference type="STRING" id="92696.A0A4R0RDB6"/>
<keyword evidence="2 6" id="KW-0547">Nucleotide-binding</keyword>
<feature type="coiled-coil region" evidence="7">
    <location>
        <begin position="837"/>
        <end position="871"/>
    </location>
</feature>
<dbReference type="SMART" id="SM00533">
    <property type="entry name" value="MUTSd"/>
    <property type="match status" value="1"/>
</dbReference>
<keyword evidence="5 6" id="KW-0238">DNA-binding</keyword>
<dbReference type="Gene3D" id="3.40.1170.10">
    <property type="entry name" value="DNA repair protein MutS, domain I"/>
    <property type="match status" value="1"/>
</dbReference>
<dbReference type="GO" id="GO:0006298">
    <property type="term" value="P:mismatch repair"/>
    <property type="evidence" value="ECO:0007669"/>
    <property type="project" value="InterPro"/>
</dbReference>
<dbReference type="SUPFAM" id="SSF52540">
    <property type="entry name" value="P-loop containing nucleoside triphosphate hydrolases"/>
    <property type="match status" value="1"/>
</dbReference>
<comment type="similarity">
    <text evidence="1 6">Belongs to the DNA mismatch repair MutS family.</text>
</comment>
<sequence length="1275" mass="140490">MAPKLAGKQSGENLKQKSLISFFGKTSGQDTSTPAKSRPAAKFTAKSRDNAGSSSDVDVFKTPVSKLGSASSSLTVASAKFSRSSDGASVAETPPTSDPIDVDMLSAEEDEWAKSTQKEKTKAPIRLKRKIVVEDSDEESENVDRNAFNKGLSVYQPSPEPTKKASGRVKKPRMYVPSDDEAEEDGPSSPVMNAFTKRLTKFKKSPRKKGRKSDDDDDFIVPDDHDEDEAADGEPGSSSRAPSRASKTSSRSSSRMSSYSRSSDASDNDSDEPMAKSKSKSKSKARPKLQNSASSSGPADSTSHMFLTAAEQRAQQTKADKKSVEDPFSFLVDVKDKDGNRPGEPGYDPRTLYIPPKAWKDFTPFEKQFWEIKQNHYDTVLFFQKGKFFELYEEDARIGHQEFDLKLTHRVKMSMVGVPEMVLQFWIAKFLAKGYKVGKVAQAETALGMDMRLAADKGKKTKAGGDGGGDKIVRRELNKVYTNGTLVDEALLLDEQAGHCVSIREDGEDDKDGSGTFGICVLDSSTSEFNMSSFEDDVCRTKMETMLRQLRPKEIIYTKGNLSVSTTRLLKATLPGDCLWTSLRDSEGMSYEKTLKELKVLYPAGEDDVEMDDNVCGLSSSVPEAIRTMAGCKAAVQALGSMIWYLKTLNIDKDILSMKNFNIYDPMKRGEGLVLDGQTLAHIEVLLNSEGTEEGSLLKLLGRCITPSGKRLFRIWLCMPLRAVADINARLDAVEDLLDHPTFEADFETVAKGLPDLERIVSRIHANNCKVKDFLNVLAAFGKLSKGLGELADKSEEFKSKTILGLLRAAPDLRPNIKHVKSMFKKSEDNSDELIPEEGQDEEYDTIQKEIRGLEKELDDALKKLEKQTKIKLQYWHSAIGAKEIYQVQTKAGEKGIPKDWTKSGGTKAQARWLVPSLQSTIRALKEARENRNQAAKAFLGRLYAEFDADRSVWLRAIRVLSELDCLFSLAKASSAMSEPRCRPEFVDGDAAFVDFQELRHPALCVSSSLKGVFIPNDVKLGGDVAKIALLTGPNMGGKSTAMRMTAAGVIMAQLGMMVPAKKARLCPVDAILTRMGAYDNMFSNASTFKVELDECCKILRDATPKSLVILDELGRGTATFDGMAIAAAVLHQLATHTLSLAFFATHYGSLTDDYLYHPNIKNMHMNTLVDDEKMELVFLYKLVEGVAASSFGTHVANLAGVPMEVIERADVVSKDFARNFKEKIEGKRQTDKTSSLPLVSQADFTYLFNLATGKACLPEDGLKKRRVLRGLKGA</sequence>
<dbReference type="InterPro" id="IPR027417">
    <property type="entry name" value="P-loop_NTPase"/>
</dbReference>
<keyword evidence="6" id="KW-0234">DNA repair</keyword>
<feature type="compositionally biased region" description="Basic and acidic residues" evidence="8">
    <location>
        <begin position="112"/>
        <end position="122"/>
    </location>
</feature>
<organism evidence="10 11">
    <name type="scientific">Steccherinum ochraceum</name>
    <dbReference type="NCBI Taxonomy" id="92696"/>
    <lineage>
        <taxon>Eukaryota</taxon>
        <taxon>Fungi</taxon>
        <taxon>Dikarya</taxon>
        <taxon>Basidiomycota</taxon>
        <taxon>Agaricomycotina</taxon>
        <taxon>Agaricomycetes</taxon>
        <taxon>Polyporales</taxon>
        <taxon>Steccherinaceae</taxon>
        <taxon>Steccherinum</taxon>
    </lineage>
</organism>
<dbReference type="InterPro" id="IPR036678">
    <property type="entry name" value="MutS_con_dom_sf"/>
</dbReference>
<evidence type="ECO:0000256" key="7">
    <source>
        <dbReference type="SAM" id="Coils"/>
    </source>
</evidence>
<dbReference type="GO" id="GO:0032301">
    <property type="term" value="C:MutSalpha complex"/>
    <property type="evidence" value="ECO:0007669"/>
    <property type="project" value="TreeGrafter"/>
</dbReference>
<dbReference type="InterPro" id="IPR007696">
    <property type="entry name" value="DNA_mismatch_repair_MutS_core"/>
</dbReference>
<evidence type="ECO:0000256" key="8">
    <source>
        <dbReference type="SAM" id="MobiDB-lite"/>
    </source>
</evidence>
<dbReference type="OrthoDB" id="121051at2759"/>
<dbReference type="NCBIfam" id="NF003810">
    <property type="entry name" value="PRK05399.1"/>
    <property type="match status" value="1"/>
</dbReference>
<gene>
    <name evidence="10" type="primary">MSH6</name>
    <name evidence="10" type="ORF">EIP91_005344</name>
</gene>
<dbReference type="InterPro" id="IPR007695">
    <property type="entry name" value="DNA_mismatch_repair_MutS-lik_N"/>
</dbReference>
<evidence type="ECO:0000256" key="3">
    <source>
        <dbReference type="ARBA" id="ARBA00022763"/>
    </source>
</evidence>
<evidence type="ECO:0000313" key="11">
    <source>
        <dbReference type="Proteomes" id="UP000292702"/>
    </source>
</evidence>
<dbReference type="PROSITE" id="PS00486">
    <property type="entry name" value="DNA_MISMATCH_REPAIR_2"/>
    <property type="match status" value="1"/>
</dbReference>
<feature type="compositionally biased region" description="Basic residues" evidence="8">
    <location>
        <begin position="277"/>
        <end position="287"/>
    </location>
</feature>
<dbReference type="InterPro" id="IPR007860">
    <property type="entry name" value="DNA_mmatch_repair_MutS_con_dom"/>
</dbReference>
<dbReference type="Pfam" id="PF00488">
    <property type="entry name" value="MutS_V"/>
    <property type="match status" value="1"/>
</dbReference>
<evidence type="ECO:0000256" key="2">
    <source>
        <dbReference type="ARBA" id="ARBA00022741"/>
    </source>
</evidence>
<dbReference type="SUPFAM" id="SSF48334">
    <property type="entry name" value="DNA repair protein MutS, domain III"/>
    <property type="match status" value="1"/>
</dbReference>
<feature type="compositionally biased region" description="Basic residues" evidence="8">
    <location>
        <begin position="198"/>
        <end position="211"/>
    </location>
</feature>
<dbReference type="EMBL" id="RWJN01000294">
    <property type="protein sequence ID" value="TCD63485.1"/>
    <property type="molecule type" value="Genomic_DNA"/>
</dbReference>
<feature type="region of interest" description="Disordered" evidence="8">
    <location>
        <begin position="20"/>
        <end position="302"/>
    </location>
</feature>
<dbReference type="InterPro" id="IPR045076">
    <property type="entry name" value="MutS"/>
</dbReference>
<dbReference type="AlphaFoldDB" id="A0A4R0RDB6"/>
<dbReference type="Gene3D" id="3.30.420.110">
    <property type="entry name" value="MutS, connector domain"/>
    <property type="match status" value="1"/>
</dbReference>
<dbReference type="InterPro" id="IPR007861">
    <property type="entry name" value="DNA_mismatch_repair_MutS_clamp"/>
</dbReference>
<evidence type="ECO:0000259" key="9">
    <source>
        <dbReference type="PROSITE" id="PS00486"/>
    </source>
</evidence>
<protein>
    <submittedName>
        <fullName evidence="10">DNA mismatch repair protein msh6</fullName>
    </submittedName>
</protein>
<dbReference type="Pfam" id="PF01624">
    <property type="entry name" value="MutS_I"/>
    <property type="match status" value="1"/>
</dbReference>
<keyword evidence="3 6" id="KW-0227">DNA damage</keyword>
<evidence type="ECO:0000256" key="4">
    <source>
        <dbReference type="ARBA" id="ARBA00022840"/>
    </source>
</evidence>
<feature type="compositionally biased region" description="Low complexity" evidence="8">
    <location>
        <begin position="233"/>
        <end position="265"/>
    </location>
</feature>
<dbReference type="PANTHER" id="PTHR11361:SF148">
    <property type="entry name" value="DNA MISMATCH REPAIR PROTEIN MSH6"/>
    <property type="match status" value="1"/>
</dbReference>
<feature type="domain" description="DNA mismatch repair proteins mutS family" evidence="9">
    <location>
        <begin position="1107"/>
        <end position="1123"/>
    </location>
</feature>
<keyword evidence="4" id="KW-0067">ATP-binding</keyword>
<feature type="compositionally biased region" description="Polar residues" evidence="8">
    <location>
        <begin position="68"/>
        <end position="87"/>
    </location>
</feature>
<dbReference type="PANTHER" id="PTHR11361">
    <property type="entry name" value="DNA MISMATCH REPAIR PROTEIN MUTS FAMILY MEMBER"/>
    <property type="match status" value="1"/>
</dbReference>
<dbReference type="PIRSF" id="PIRSF037677">
    <property type="entry name" value="DNA_mis_repair_Msh6"/>
    <property type="match status" value="1"/>
</dbReference>
<dbReference type="InterPro" id="IPR036187">
    <property type="entry name" value="DNA_mismatch_repair_MutS_sf"/>
</dbReference>
<feature type="compositionally biased region" description="Polar residues" evidence="8">
    <location>
        <begin position="20"/>
        <end position="35"/>
    </location>
</feature>
<dbReference type="InterPro" id="IPR000432">
    <property type="entry name" value="DNA_mismatch_repair_MutS_C"/>
</dbReference>
<keyword evidence="7" id="KW-0175">Coiled coil</keyword>
<dbReference type="SUPFAM" id="SSF53150">
    <property type="entry name" value="DNA repair protein MutS, domain II"/>
    <property type="match status" value="1"/>
</dbReference>
<name>A0A4R0RDB6_9APHY</name>